<dbReference type="Proteomes" id="UP000198977">
    <property type="component" value="Unassembled WGS sequence"/>
</dbReference>
<dbReference type="InterPro" id="IPR029058">
    <property type="entry name" value="AB_hydrolase_fold"/>
</dbReference>
<organism evidence="1 2">
    <name type="scientific">Sulfitobacter brevis</name>
    <dbReference type="NCBI Taxonomy" id="74348"/>
    <lineage>
        <taxon>Bacteria</taxon>
        <taxon>Pseudomonadati</taxon>
        <taxon>Pseudomonadota</taxon>
        <taxon>Alphaproteobacteria</taxon>
        <taxon>Rhodobacterales</taxon>
        <taxon>Roseobacteraceae</taxon>
        <taxon>Sulfitobacter</taxon>
    </lineage>
</organism>
<sequence length="253" mass="28406">MDELADILHTDAIRMRYFKGSTDKLIVVFCGVGTQRSQPPPIEMFASATQGAQHHALFVTDASRCWLNTPGFDVQIASAVQRVAARILPSKVTLIGNSMGGTMALLLSNMIPCDSVLAFAPQFSVHPEIVPEELRWSYFRNKIERFSYPQIDELDPQSRTIQIVHGDSPDELVHALRFPQLQRLRHYIVPGTDHHLIKKLKTDGALTTLVKHAINQRPGRFRGAMQKHGAMFRSEYEAQHPFALDNVALRLTG</sequence>
<evidence type="ECO:0000313" key="2">
    <source>
        <dbReference type="Proteomes" id="UP000198977"/>
    </source>
</evidence>
<dbReference type="EMBL" id="FOMW01000001">
    <property type="protein sequence ID" value="SFD44951.1"/>
    <property type="molecule type" value="Genomic_DNA"/>
</dbReference>
<proteinExistence type="predicted"/>
<protein>
    <recommendedName>
        <fullName evidence="3">Pimeloyl-ACP methyl ester carboxylesterase</fullName>
    </recommendedName>
</protein>
<dbReference type="RefSeq" id="WP_093921790.1">
    <property type="nucleotide sequence ID" value="NZ_FOMW01000001.1"/>
</dbReference>
<dbReference type="AlphaFoldDB" id="A0A1I1SES0"/>
<evidence type="ECO:0008006" key="3">
    <source>
        <dbReference type="Google" id="ProtNLM"/>
    </source>
</evidence>
<accession>A0A1I1SES0</accession>
<evidence type="ECO:0000313" key="1">
    <source>
        <dbReference type="EMBL" id="SFD44951.1"/>
    </source>
</evidence>
<dbReference type="OrthoDB" id="7840740at2"/>
<dbReference type="SUPFAM" id="SSF53474">
    <property type="entry name" value="alpha/beta-Hydrolases"/>
    <property type="match status" value="1"/>
</dbReference>
<reference evidence="1 2" key="1">
    <citation type="submission" date="2016-10" db="EMBL/GenBank/DDBJ databases">
        <authorList>
            <person name="de Groot N.N."/>
        </authorList>
    </citation>
    <scope>NUCLEOTIDE SEQUENCE [LARGE SCALE GENOMIC DNA]</scope>
    <source>
        <strain evidence="1 2">DSM 11443</strain>
    </source>
</reference>
<dbReference type="Gene3D" id="3.40.50.1820">
    <property type="entry name" value="alpha/beta hydrolase"/>
    <property type="match status" value="1"/>
</dbReference>
<keyword evidence="2" id="KW-1185">Reference proteome</keyword>
<name>A0A1I1SES0_9RHOB</name>
<dbReference type="STRING" id="74348.SAMN04488523_1018"/>
<gene>
    <name evidence="1" type="ORF">SAMN04488523_1018</name>
</gene>